<reference evidence="10" key="1">
    <citation type="journal article" date="2015" name="BMC Genomics">
        <title>Genomic and transcriptomic analysis of the endophytic fungus Pestalotiopsis fici reveals its lifestyle and high potential for synthesis of natural products.</title>
        <authorList>
            <person name="Wang X."/>
            <person name="Zhang X."/>
            <person name="Liu L."/>
            <person name="Xiang M."/>
            <person name="Wang W."/>
            <person name="Sun X."/>
            <person name="Che Y."/>
            <person name="Guo L."/>
            <person name="Liu G."/>
            <person name="Guo L."/>
            <person name="Wang C."/>
            <person name="Yin W.B."/>
            <person name="Stadler M."/>
            <person name="Zhang X."/>
            <person name="Liu X."/>
        </authorList>
    </citation>
    <scope>NUCLEOTIDE SEQUENCE [LARGE SCALE GENOMIC DNA]</scope>
    <source>
        <strain evidence="10">W106-1 / CGMCC3.15140</strain>
    </source>
</reference>
<evidence type="ECO:0000256" key="2">
    <source>
        <dbReference type="ARBA" id="ARBA00005179"/>
    </source>
</evidence>
<evidence type="ECO:0000256" key="1">
    <source>
        <dbReference type="ARBA" id="ARBA00001974"/>
    </source>
</evidence>
<dbReference type="HOGENOM" id="CLU_009665_3_2_1"/>
<dbReference type="Pfam" id="PF01494">
    <property type="entry name" value="FAD_binding_3"/>
    <property type="match status" value="1"/>
</dbReference>
<evidence type="ECO:0000313" key="10">
    <source>
        <dbReference type="Proteomes" id="UP000030651"/>
    </source>
</evidence>
<dbReference type="SUPFAM" id="SSF51905">
    <property type="entry name" value="FAD/NAD(P)-binding domain"/>
    <property type="match status" value="1"/>
</dbReference>
<gene>
    <name evidence="9" type="ORF">PFICI_08332</name>
</gene>
<feature type="region of interest" description="Disordered" evidence="7">
    <location>
        <begin position="362"/>
        <end position="384"/>
    </location>
</feature>
<evidence type="ECO:0000256" key="3">
    <source>
        <dbReference type="ARBA" id="ARBA00022630"/>
    </source>
</evidence>
<comment type="cofactor">
    <cofactor evidence="1">
        <name>FAD</name>
        <dbReference type="ChEBI" id="CHEBI:57692"/>
    </cofactor>
</comment>
<dbReference type="OrthoDB" id="47494at2759"/>
<sequence length="384" mass="43430">MRENERDWGIACHWSAPILAELMGPEKWSRMQSVQCDPNFKTPDVDAPNVYNGATGEVVNQLHFPKVYRFLRSRLRALLAEGINVCFGKRLTSLTYHQQPPSYVTAHYEDGTSERARLVIGADGSNSITRHLLVGPERAKLKQLPFNAVFINASYTREQAQFLRSFHPITSVIVHPDNLMAVLMLLDAPEQDKPEEWRFTFYISWRTPVEQQEAEAQVMGIPERLQQALDKSKAYADPIRSAHAWLPDNHDKVYWTRNMNWDPSLPEHAWDNHGGLVTLAGDAAHAMTYHRGQGLNHALDDAGKLVKLLTGSSGRSQSEIIDVYETEMRARAGEEVRLSEMNSYMLHDWSQVKQSPLITRQLAKGSRDEPPAVTDGTCEANNST</sequence>
<dbReference type="GeneID" id="19273345"/>
<dbReference type="RefSeq" id="XP_007835104.1">
    <property type="nucleotide sequence ID" value="XM_007836913.1"/>
</dbReference>
<evidence type="ECO:0000256" key="4">
    <source>
        <dbReference type="ARBA" id="ARBA00022827"/>
    </source>
</evidence>
<name>W3X3U7_PESFW</name>
<dbReference type="eggNOG" id="KOG2614">
    <property type="taxonomic scope" value="Eukaryota"/>
</dbReference>
<comment type="pathway">
    <text evidence="2">Secondary metabolite biosynthesis.</text>
</comment>
<accession>W3X3U7</accession>
<keyword evidence="10" id="KW-1185">Reference proteome</keyword>
<dbReference type="OMA" id="FCDPWKS"/>
<dbReference type="PANTHER" id="PTHR47178:SF3">
    <property type="entry name" value="FAD-BINDING DOMAIN-CONTAINING PROTEIN"/>
    <property type="match status" value="1"/>
</dbReference>
<dbReference type="GO" id="GO:0004497">
    <property type="term" value="F:monooxygenase activity"/>
    <property type="evidence" value="ECO:0007669"/>
    <property type="project" value="UniProtKB-KW"/>
</dbReference>
<protein>
    <recommendedName>
        <fullName evidence="8">FAD-binding domain-containing protein</fullName>
    </recommendedName>
</protein>
<dbReference type="STRING" id="1229662.W3X3U7"/>
<keyword evidence="4" id="KW-0274">FAD</keyword>
<evidence type="ECO:0000256" key="7">
    <source>
        <dbReference type="SAM" id="MobiDB-lite"/>
    </source>
</evidence>
<proteinExistence type="predicted"/>
<dbReference type="KEGG" id="pfy:PFICI_08332"/>
<dbReference type="Proteomes" id="UP000030651">
    <property type="component" value="Unassembled WGS sequence"/>
</dbReference>
<evidence type="ECO:0000259" key="8">
    <source>
        <dbReference type="Pfam" id="PF01494"/>
    </source>
</evidence>
<dbReference type="PRINTS" id="PR00420">
    <property type="entry name" value="RNGMNOXGNASE"/>
</dbReference>
<dbReference type="PANTHER" id="PTHR47178">
    <property type="entry name" value="MONOOXYGENASE, FAD-BINDING"/>
    <property type="match status" value="1"/>
</dbReference>
<organism evidence="9 10">
    <name type="scientific">Pestalotiopsis fici (strain W106-1 / CGMCC3.15140)</name>
    <dbReference type="NCBI Taxonomy" id="1229662"/>
    <lineage>
        <taxon>Eukaryota</taxon>
        <taxon>Fungi</taxon>
        <taxon>Dikarya</taxon>
        <taxon>Ascomycota</taxon>
        <taxon>Pezizomycotina</taxon>
        <taxon>Sordariomycetes</taxon>
        <taxon>Xylariomycetidae</taxon>
        <taxon>Amphisphaeriales</taxon>
        <taxon>Sporocadaceae</taxon>
        <taxon>Pestalotiopsis</taxon>
    </lineage>
</organism>
<dbReference type="InterPro" id="IPR002938">
    <property type="entry name" value="FAD-bd"/>
</dbReference>
<dbReference type="GO" id="GO:0071949">
    <property type="term" value="F:FAD binding"/>
    <property type="evidence" value="ECO:0007669"/>
    <property type="project" value="InterPro"/>
</dbReference>
<keyword evidence="5" id="KW-0560">Oxidoreductase</keyword>
<evidence type="ECO:0000256" key="6">
    <source>
        <dbReference type="ARBA" id="ARBA00023033"/>
    </source>
</evidence>
<keyword evidence="6" id="KW-0503">Monooxygenase</keyword>
<feature type="domain" description="FAD-binding" evidence="8">
    <location>
        <begin position="78"/>
        <end position="336"/>
    </location>
</feature>
<dbReference type="InParanoid" id="W3X3U7"/>
<dbReference type="AlphaFoldDB" id="W3X3U7"/>
<dbReference type="Gene3D" id="3.50.50.60">
    <property type="entry name" value="FAD/NAD(P)-binding domain"/>
    <property type="match status" value="1"/>
</dbReference>
<dbReference type="EMBL" id="KI912113">
    <property type="protein sequence ID" value="ETS80803.1"/>
    <property type="molecule type" value="Genomic_DNA"/>
</dbReference>
<dbReference type="InterPro" id="IPR036188">
    <property type="entry name" value="FAD/NAD-bd_sf"/>
</dbReference>
<keyword evidence="3" id="KW-0285">Flavoprotein</keyword>
<evidence type="ECO:0000313" key="9">
    <source>
        <dbReference type="EMBL" id="ETS80803.1"/>
    </source>
</evidence>
<evidence type="ECO:0000256" key="5">
    <source>
        <dbReference type="ARBA" id="ARBA00023002"/>
    </source>
</evidence>